<keyword evidence="1" id="KW-0812">Transmembrane</keyword>
<accession>A0A088FSG8</accession>
<name>A0A088FSG8_XANCI</name>
<proteinExistence type="predicted"/>
<feature type="transmembrane region" description="Helical" evidence="1">
    <location>
        <begin position="409"/>
        <end position="440"/>
    </location>
</feature>
<feature type="transmembrane region" description="Helical" evidence="1">
    <location>
        <begin position="452"/>
        <end position="479"/>
    </location>
</feature>
<feature type="transmembrane region" description="Helical" evidence="1">
    <location>
        <begin position="38"/>
        <end position="57"/>
    </location>
</feature>
<feature type="transmembrane region" description="Helical" evidence="1">
    <location>
        <begin position="374"/>
        <end position="397"/>
    </location>
</feature>
<feature type="transmembrane region" description="Helical" evidence="1">
    <location>
        <begin position="198"/>
        <end position="219"/>
    </location>
</feature>
<keyword evidence="1" id="KW-1133">Transmembrane helix</keyword>
<evidence type="ECO:0000256" key="1">
    <source>
        <dbReference type="SAM" id="Phobius"/>
    </source>
</evidence>
<feature type="transmembrane region" description="Helical" evidence="1">
    <location>
        <begin position="601"/>
        <end position="619"/>
    </location>
</feature>
<feature type="transmembrane region" description="Helical" evidence="1">
    <location>
        <begin position="226"/>
        <end position="246"/>
    </location>
</feature>
<protein>
    <submittedName>
        <fullName evidence="2">Uncharacterized protein</fullName>
    </submittedName>
</protein>
<dbReference type="EMBL" id="KF991096">
    <property type="protein sequence ID" value="AIM48034.1"/>
    <property type="molecule type" value="Genomic_DNA"/>
</dbReference>
<reference evidence="2" key="1">
    <citation type="journal article" date="2014" name="Appl. Environ. Microbiol.">
        <title>Genomic insights into the evolutionary origin of Xanthomonas axonopodis pv. citri and its ecological relatives.</title>
        <authorList>
            <person name="Midha S."/>
            <person name="Patil P.B."/>
        </authorList>
    </citation>
    <scope>NUCLEOTIDE SEQUENCE</scope>
    <source>
        <strain evidence="2">LMG859</strain>
    </source>
</reference>
<feature type="transmembrane region" description="Helical" evidence="1">
    <location>
        <begin position="286"/>
        <end position="305"/>
    </location>
</feature>
<sequence>MTRRHAKRCLTDIQYKQDDTLGTFDGLPRIFGSAGRRLINMALLICLLLLGGCGFYPDPALGIDGGCAPTNSPFLKQDDTVAGRISFCEGADAWVGTLESRPYPPGTKHIEVLLTGYPGNPGVSLNAVTRTGKTARIAIPEQPREHWERFMLVVPDDIAQEGYRIRVDDQSRSSFGWAGLGDSITQPAVDLAGGMLQMLAAVLLGNVWLLAVCLCLPAGAPPRERLLQGLLAAGCGWFAIFLAYVLSAKLGSALALLILILPFPLALMIGRRRHISLADIADVQKGLLPALLLVCLILWIGLFPFHSEGQLDDGPALRWRHFPTDAWLPMLFGDMLARGRLDIPMVGDWLSSDRPPLQVGLYLMLYKLLPHNHVLVYQGICSWAQALVLLPLASLLARFMSKRAQAMALLVLSLSALMLLSTLFVWPKLLAAAFSLIYYLALFPAEGTPRRWGQAGVAAALAMLSHGGVLFFIVGVALVHLCWYKRQGLAMLLRTGPLAAALYLPWVAYQRLVDPPGDRLIKWHFADKIDVSDESAAQAILHAYSQITPAEWLTARLQNLGVVVKGTLSAPYDAWRMATRQDPAFLSRFIEDDFYHMFHSMWFASPLLLLPCIAVMYLRDRRRDNQPLKKLLQALTSFAVVTLVWVIAIFKGGVTTTHIGAYASVLLLQLAILAAVWRTSAPLFYAICLANVTVSLSAYVFDRQFLPGLQSAYVLVSALLCGGLAVATLIATESCFARAAHLPSGAHSDDEEAPEAFTQSSVVGASLLDVQEPSDYSGKEQVSV</sequence>
<dbReference type="AlphaFoldDB" id="A0A088FSG8"/>
<evidence type="ECO:0000313" key="2">
    <source>
        <dbReference type="EMBL" id="AIM48034.1"/>
    </source>
</evidence>
<feature type="transmembrane region" description="Helical" evidence="1">
    <location>
        <begin position="683"/>
        <end position="701"/>
    </location>
</feature>
<feature type="transmembrane region" description="Helical" evidence="1">
    <location>
        <begin position="631"/>
        <end position="650"/>
    </location>
</feature>
<feature type="transmembrane region" description="Helical" evidence="1">
    <location>
        <begin position="252"/>
        <end position="270"/>
    </location>
</feature>
<feature type="transmembrane region" description="Helical" evidence="1">
    <location>
        <begin position="491"/>
        <end position="509"/>
    </location>
</feature>
<organism evidence="2">
    <name type="scientific">Xanthomonas citri pv. punicae</name>
    <dbReference type="NCBI Taxonomy" id="487838"/>
    <lineage>
        <taxon>Bacteria</taxon>
        <taxon>Pseudomonadati</taxon>
        <taxon>Pseudomonadota</taxon>
        <taxon>Gammaproteobacteria</taxon>
        <taxon>Lysobacterales</taxon>
        <taxon>Lysobacteraceae</taxon>
        <taxon>Xanthomonas</taxon>
    </lineage>
</organism>
<feature type="transmembrane region" description="Helical" evidence="1">
    <location>
        <begin position="713"/>
        <end position="732"/>
    </location>
</feature>
<keyword evidence="1" id="KW-0472">Membrane</keyword>
<feature type="transmembrane region" description="Helical" evidence="1">
    <location>
        <begin position="656"/>
        <end position="676"/>
    </location>
</feature>